<evidence type="ECO:0000313" key="2">
    <source>
        <dbReference type="EMBL" id="CAJ0602204.1"/>
    </source>
</evidence>
<dbReference type="AlphaFoldDB" id="A0AA36H1X4"/>
<gene>
    <name evidence="2" type="ORF">CYNAS_LOCUS14187</name>
</gene>
<organism evidence="2 3">
    <name type="scientific">Cylicocyclus nassatus</name>
    <name type="common">Nematode worm</name>
    <dbReference type="NCBI Taxonomy" id="53992"/>
    <lineage>
        <taxon>Eukaryota</taxon>
        <taxon>Metazoa</taxon>
        <taxon>Ecdysozoa</taxon>
        <taxon>Nematoda</taxon>
        <taxon>Chromadorea</taxon>
        <taxon>Rhabditida</taxon>
        <taxon>Rhabditina</taxon>
        <taxon>Rhabditomorpha</taxon>
        <taxon>Strongyloidea</taxon>
        <taxon>Strongylidae</taxon>
        <taxon>Cylicocyclus</taxon>
    </lineage>
</organism>
<dbReference type="Proteomes" id="UP001176961">
    <property type="component" value="Unassembled WGS sequence"/>
</dbReference>
<comment type="caution">
    <text evidence="2">The sequence shown here is derived from an EMBL/GenBank/DDBJ whole genome shotgun (WGS) entry which is preliminary data.</text>
</comment>
<sequence>MPPFTTHPRNDPYGQSCQITVKKKFNTFNQAACDELRRSIIFDGTDNMEVLVEEMGLNAESKKINLREDKHRLKKSIKEKEEKTKQSMELDATVPGVPSNGATPAPADAYWATTSGYSIRGWCPSHFATVRQCTPGAESSSPICLLLSFST</sequence>
<protein>
    <submittedName>
        <fullName evidence="2">Uncharacterized protein</fullName>
    </submittedName>
</protein>
<evidence type="ECO:0000256" key="1">
    <source>
        <dbReference type="SAM" id="MobiDB-lite"/>
    </source>
</evidence>
<feature type="compositionally biased region" description="Basic and acidic residues" evidence="1">
    <location>
        <begin position="75"/>
        <end position="88"/>
    </location>
</feature>
<reference evidence="2" key="1">
    <citation type="submission" date="2023-07" db="EMBL/GenBank/DDBJ databases">
        <authorList>
            <consortium name="CYATHOMIX"/>
        </authorList>
    </citation>
    <scope>NUCLEOTIDE SEQUENCE</scope>
    <source>
        <strain evidence="2">N/A</strain>
    </source>
</reference>
<proteinExistence type="predicted"/>
<dbReference type="EMBL" id="CATQJL010000305">
    <property type="protein sequence ID" value="CAJ0602204.1"/>
    <property type="molecule type" value="Genomic_DNA"/>
</dbReference>
<evidence type="ECO:0000313" key="3">
    <source>
        <dbReference type="Proteomes" id="UP001176961"/>
    </source>
</evidence>
<feature type="region of interest" description="Disordered" evidence="1">
    <location>
        <begin position="75"/>
        <end position="104"/>
    </location>
</feature>
<keyword evidence="3" id="KW-1185">Reference proteome</keyword>
<name>A0AA36H1X4_CYLNA</name>
<accession>A0AA36H1X4</accession>